<dbReference type="EMBL" id="AP018694">
    <property type="protein sequence ID" value="BBE17986.1"/>
    <property type="molecule type" value="Genomic_DNA"/>
</dbReference>
<keyword evidence="3" id="KW-0862">Zinc</keyword>
<dbReference type="PANTHER" id="PTHR30313:SF2">
    <property type="entry name" value="DNA PRIMASE"/>
    <property type="match status" value="1"/>
</dbReference>
<keyword evidence="2" id="KW-0863">Zinc-finger</keyword>
<dbReference type="InterPro" id="IPR050219">
    <property type="entry name" value="DnaG_primase"/>
</dbReference>
<evidence type="ECO:0000313" key="5">
    <source>
        <dbReference type="EMBL" id="BBE17986.1"/>
    </source>
</evidence>
<dbReference type="Pfam" id="PF13155">
    <property type="entry name" value="Toprim_2"/>
    <property type="match status" value="1"/>
</dbReference>
<dbReference type="AlphaFoldDB" id="A0A5K7S8Y2"/>
<dbReference type="GO" id="GO:0003677">
    <property type="term" value="F:DNA binding"/>
    <property type="evidence" value="ECO:0007669"/>
    <property type="project" value="InterPro"/>
</dbReference>
<sequence>MALQEIKQISIRQYLADLGIYPAKDSSRYGMYNSPFREDRNASLKVDYPKNLWIDYGANEGGTLIDLVMRMEHCSLHEAITMLERKYSRADIGTFQNANIPTSNFSFHRKNADSDLKSPESSIMLQNVQPISNPALIEYLKERQISIDIARIHCSEVYYSVNKKPYYAVGFQNDKGGYELRSKYFKGCTSKDITSVKRNKDHCLLFEGFMDYLSFLTMKNIQNSPIDVIVLNSLTNLLKVKNTLELYKSISTFLDNDLAGKRAVQELESIYKDVIDQSFLYSKHKDLNEYLCHWQPIQHQNLKKKSGLKP</sequence>
<protein>
    <submittedName>
        <fullName evidence="5">DNA primase</fullName>
    </submittedName>
</protein>
<dbReference type="Proteomes" id="UP001193389">
    <property type="component" value="Chromosome"/>
</dbReference>
<evidence type="ECO:0000256" key="3">
    <source>
        <dbReference type="ARBA" id="ARBA00022833"/>
    </source>
</evidence>
<dbReference type="InterPro" id="IPR002694">
    <property type="entry name" value="Znf_CHC2"/>
</dbReference>
<dbReference type="PANTHER" id="PTHR30313">
    <property type="entry name" value="DNA PRIMASE"/>
    <property type="match status" value="1"/>
</dbReference>
<accession>A0A5K7S8Y2</accession>
<evidence type="ECO:0000259" key="4">
    <source>
        <dbReference type="Pfam" id="PF01807"/>
    </source>
</evidence>
<dbReference type="Gene3D" id="3.40.1360.10">
    <property type="match status" value="1"/>
</dbReference>
<keyword evidence="1" id="KW-0479">Metal-binding</keyword>
<dbReference type="InterPro" id="IPR036977">
    <property type="entry name" value="DNA_primase_Znf_CHC2"/>
</dbReference>
<evidence type="ECO:0000256" key="1">
    <source>
        <dbReference type="ARBA" id="ARBA00022723"/>
    </source>
</evidence>
<name>A0A5K7S8Y2_9BACT</name>
<reference evidence="5" key="1">
    <citation type="journal article" date="2020" name="Int. J. Syst. Evol. Microbiol.">
        <title>Aquipluma nitroreducens gen. nov. sp. nov., a novel facultatively anaerobic bacterium isolated from a freshwater lake.</title>
        <authorList>
            <person name="Watanabe M."/>
            <person name="Kojima H."/>
            <person name="Fukui M."/>
        </authorList>
    </citation>
    <scope>NUCLEOTIDE SEQUENCE</scope>
    <source>
        <strain evidence="5">MeG22</strain>
    </source>
</reference>
<keyword evidence="6" id="KW-1185">Reference proteome</keyword>
<evidence type="ECO:0000256" key="2">
    <source>
        <dbReference type="ARBA" id="ARBA00022771"/>
    </source>
</evidence>
<evidence type="ECO:0000313" key="6">
    <source>
        <dbReference type="Proteomes" id="UP001193389"/>
    </source>
</evidence>
<proteinExistence type="predicted"/>
<dbReference type="GO" id="GO:0006269">
    <property type="term" value="P:DNA replication, synthesis of primer"/>
    <property type="evidence" value="ECO:0007669"/>
    <property type="project" value="TreeGrafter"/>
</dbReference>
<dbReference type="Pfam" id="PF01807">
    <property type="entry name" value="Zn_ribbon_DnaG"/>
    <property type="match status" value="1"/>
</dbReference>
<dbReference type="GO" id="GO:0003899">
    <property type="term" value="F:DNA-directed RNA polymerase activity"/>
    <property type="evidence" value="ECO:0007669"/>
    <property type="project" value="InterPro"/>
</dbReference>
<dbReference type="Gene3D" id="3.90.580.10">
    <property type="entry name" value="Zinc finger, CHC2-type domain"/>
    <property type="match status" value="1"/>
</dbReference>
<organism evidence="5 6">
    <name type="scientific">Aquipluma nitroreducens</name>
    <dbReference type="NCBI Taxonomy" id="2010828"/>
    <lineage>
        <taxon>Bacteria</taxon>
        <taxon>Pseudomonadati</taxon>
        <taxon>Bacteroidota</taxon>
        <taxon>Bacteroidia</taxon>
        <taxon>Marinilabiliales</taxon>
        <taxon>Prolixibacteraceae</taxon>
        <taxon>Aquipluma</taxon>
    </lineage>
</organism>
<feature type="domain" description="Zinc finger CHC2-type" evidence="4">
    <location>
        <begin position="33"/>
        <end position="87"/>
    </location>
</feature>
<dbReference type="GO" id="GO:0008270">
    <property type="term" value="F:zinc ion binding"/>
    <property type="evidence" value="ECO:0007669"/>
    <property type="project" value="UniProtKB-KW"/>
</dbReference>
<dbReference type="KEGG" id="anf:AQPE_2145"/>
<dbReference type="GO" id="GO:0005737">
    <property type="term" value="C:cytoplasm"/>
    <property type="evidence" value="ECO:0007669"/>
    <property type="project" value="TreeGrafter"/>
</dbReference>
<dbReference type="SUPFAM" id="SSF57783">
    <property type="entry name" value="Zinc beta-ribbon"/>
    <property type="match status" value="1"/>
</dbReference>
<dbReference type="RefSeq" id="WP_318350935.1">
    <property type="nucleotide sequence ID" value="NZ_AP018694.1"/>
</dbReference>
<gene>
    <name evidence="5" type="ORF">AQPE_2145</name>
</gene>